<dbReference type="EMBL" id="JABAFX010000002">
    <property type="protein sequence ID" value="NME56094.1"/>
    <property type="molecule type" value="Genomic_DNA"/>
</dbReference>
<sequence length="880" mass="101250">MDTDKVIQDLNRRFAAPLPEFYQRRIIFWYDEDKEFEDKLDEVVLENAKVVALTGNNAFSVKKLLSVDDLTTNYLVYSPLSYNRPDDNWLLDVELYSEEFRADLISIWMDEMGLASTPAMRKQVKNYRVYFNAKDRRLKISIQNKVPATPAQLHMAVMAAICGLKAAQPNQILRSVFRAGLDLNNNTVYQDFVKYHADGAFWAMVRQGCGFSEEEPDLGRLAIHLLLTAATRTMRQEYLAGLDGFISMPHQAYCYDFISEWLHGEDIQQLYDVARYVEDEARLHQRFEKLNVDDLVGTECFPCINEVILMKLMTEISDHIIDVDTITSTVEKRRTCAWYELFENFYDGILQVANMQSFFKEHSVGFHTAEAKGIWKEYTESYYQMDTYYRLFHLSFQKSLETTNILLDDLFKHVVDKVEGLYTHWFLGELGNNWSDVCAAELGTYGKVLEVPQQEEFYRSRIKTSDTKVFVIISDAMRYEVAAAMADQLRRETQSKVSLSSMQSIFPSITKFGMAALLPHKELTIELRNDILTVLADGQSTASGYRDKVLKSEDPASVALKYNDIIAMKRAERSALVKGMDVVYIYHDTIDEASHTSDTAVFAACDKAISELKNLVRIIVNEFGGTNILITADHGFLYTYSPLKEEDKVDKKGFYDVDMVNSDAIRKESTRRCVEYGRRYAIMQKDVQPDYLLPVKLLDGNTDFEGFAPRENIRIKMSGGGMNFVHGGISLQEMVVPVIEYHHLRNDSMEYKRNKQKYDTKPVEINLLSANRKISNMIFSLNFYQKDAVGANREAVTYQVYFTDENGKQISDVQKIIADKTSDNGAERTFRCQFNLKSLKYSNTDTYYLVIADEQGLQMPQREPFQIDIAFAVDEFDFFG</sequence>
<dbReference type="NCBIfam" id="TIGR02687">
    <property type="entry name" value="BREX-1 system phosphatase PglZ type A"/>
    <property type="match status" value="1"/>
</dbReference>
<reference evidence="1 2" key="1">
    <citation type="submission" date="2020-04" db="EMBL/GenBank/DDBJ databases">
        <authorList>
            <person name="Hitch T.C.A."/>
            <person name="Wylensek D."/>
            <person name="Clavel T."/>
        </authorList>
    </citation>
    <scope>NUCLEOTIDE SEQUENCE [LARGE SCALE GENOMIC DNA]</scope>
    <source>
        <strain evidence="1 2">BSM-383-APC-5F</strain>
    </source>
</reference>
<proteinExistence type="predicted"/>
<evidence type="ECO:0000313" key="2">
    <source>
        <dbReference type="Proteomes" id="UP000580130"/>
    </source>
</evidence>
<dbReference type="Proteomes" id="UP000580130">
    <property type="component" value="Unassembled WGS sequence"/>
</dbReference>
<dbReference type="Pfam" id="PF08665">
    <property type="entry name" value="PglZ"/>
    <property type="match status" value="1"/>
</dbReference>
<dbReference type="SUPFAM" id="SSF53649">
    <property type="entry name" value="Alkaline phosphatase-like"/>
    <property type="match status" value="1"/>
</dbReference>
<dbReference type="InterPro" id="IPR017850">
    <property type="entry name" value="Alkaline_phosphatase_core_sf"/>
</dbReference>
<dbReference type="RefSeq" id="WP_168932962.1">
    <property type="nucleotide sequence ID" value="NZ_JABAFX010000002.1"/>
</dbReference>
<dbReference type="AlphaFoldDB" id="A0A848CE13"/>
<dbReference type="InterPro" id="IPR014060">
    <property type="entry name" value="PglZ"/>
</dbReference>
<organism evidence="1 2">
    <name type="scientific">Dorea formicigenerans</name>
    <dbReference type="NCBI Taxonomy" id="39486"/>
    <lineage>
        <taxon>Bacteria</taxon>
        <taxon>Bacillati</taxon>
        <taxon>Bacillota</taxon>
        <taxon>Clostridia</taxon>
        <taxon>Lachnospirales</taxon>
        <taxon>Lachnospiraceae</taxon>
        <taxon>Dorea</taxon>
    </lineage>
</organism>
<gene>
    <name evidence="1" type="primary">pglZ</name>
    <name evidence="1" type="ORF">HF855_01315</name>
</gene>
<protein>
    <submittedName>
        <fullName evidence="1">BREX-1 system phosphatase PglZ type A</fullName>
    </submittedName>
</protein>
<evidence type="ECO:0000313" key="1">
    <source>
        <dbReference type="EMBL" id="NME56094.1"/>
    </source>
</evidence>
<accession>A0A848CE13</accession>
<name>A0A848CE13_9FIRM</name>
<comment type="caution">
    <text evidence="1">The sequence shown here is derived from an EMBL/GenBank/DDBJ whole genome shotgun (WGS) entry which is preliminary data.</text>
</comment>